<organism evidence="1 2">
    <name type="scientific">Colletotrichum paranaense</name>
    <dbReference type="NCBI Taxonomy" id="1914294"/>
    <lineage>
        <taxon>Eukaryota</taxon>
        <taxon>Fungi</taxon>
        <taxon>Dikarya</taxon>
        <taxon>Ascomycota</taxon>
        <taxon>Pezizomycotina</taxon>
        <taxon>Sordariomycetes</taxon>
        <taxon>Hypocreomycetidae</taxon>
        <taxon>Glomerellales</taxon>
        <taxon>Glomerellaceae</taxon>
        <taxon>Colletotrichum</taxon>
        <taxon>Colletotrichum acutatum species complex</taxon>
    </lineage>
</organism>
<dbReference type="EMBL" id="MOPA01000012">
    <property type="protein sequence ID" value="KAK1526540.1"/>
    <property type="molecule type" value="Genomic_DNA"/>
</dbReference>
<sequence length="66" mass="7466">MRRRGRHDRYLGRKEYRSLNFLASVIPIHGNSCKKLQRASAADAPALSLRCLPSPFNLAWKVQSVG</sequence>
<comment type="caution">
    <text evidence="1">The sequence shown here is derived from an EMBL/GenBank/DDBJ whole genome shotgun (WGS) entry which is preliminary data.</text>
</comment>
<proteinExistence type="predicted"/>
<name>A0ABQ9S5M4_9PEZI</name>
<accession>A0ABQ9S5M4</accession>
<dbReference type="GeneID" id="85381221"/>
<evidence type="ECO:0000313" key="2">
    <source>
        <dbReference type="Proteomes" id="UP001241169"/>
    </source>
</evidence>
<reference evidence="1 2" key="1">
    <citation type="submission" date="2016-10" db="EMBL/GenBank/DDBJ databases">
        <title>The genome sequence of Colletotrichum fioriniae PJ7.</title>
        <authorList>
            <person name="Baroncelli R."/>
        </authorList>
    </citation>
    <scope>NUCLEOTIDE SEQUENCE [LARGE SCALE GENOMIC DNA]</scope>
    <source>
        <strain evidence="1 2">IMI 384185</strain>
    </source>
</reference>
<gene>
    <name evidence="1" type="ORF">CPAR01_13068</name>
</gene>
<protein>
    <submittedName>
        <fullName evidence="1">Uncharacterized protein</fullName>
    </submittedName>
</protein>
<keyword evidence="2" id="KW-1185">Reference proteome</keyword>
<evidence type="ECO:0000313" key="1">
    <source>
        <dbReference type="EMBL" id="KAK1526540.1"/>
    </source>
</evidence>
<dbReference type="RefSeq" id="XP_060343715.1">
    <property type="nucleotide sequence ID" value="XM_060497322.1"/>
</dbReference>
<dbReference type="Proteomes" id="UP001241169">
    <property type="component" value="Unassembled WGS sequence"/>
</dbReference>